<evidence type="ECO:0008006" key="4">
    <source>
        <dbReference type="Google" id="ProtNLM"/>
    </source>
</evidence>
<dbReference type="AlphaFoldDB" id="A0A1I0NHP5"/>
<protein>
    <recommendedName>
        <fullName evidence="4">C1q domain-containing protein</fullName>
    </recommendedName>
</protein>
<dbReference type="Proteomes" id="UP000199469">
    <property type="component" value="Unassembled WGS sequence"/>
</dbReference>
<evidence type="ECO:0000313" key="2">
    <source>
        <dbReference type="EMBL" id="SEW00904.1"/>
    </source>
</evidence>
<evidence type="ECO:0000313" key="3">
    <source>
        <dbReference type="Proteomes" id="UP000199469"/>
    </source>
</evidence>
<keyword evidence="1" id="KW-0732">Signal</keyword>
<reference evidence="3" key="1">
    <citation type="submission" date="2016-10" db="EMBL/GenBank/DDBJ databases">
        <authorList>
            <person name="Varghese N."/>
            <person name="Submissions S."/>
        </authorList>
    </citation>
    <scope>NUCLEOTIDE SEQUENCE [LARGE SCALE GENOMIC DNA]</scope>
    <source>
        <strain evidence="3">DSM 17724</strain>
    </source>
</reference>
<keyword evidence="3" id="KW-1185">Reference proteome</keyword>
<dbReference type="InterPro" id="IPR008983">
    <property type="entry name" value="Tumour_necrosis_fac-like_dom"/>
</dbReference>
<name>A0A1I0NHP5_9FLAO</name>
<feature type="chain" id="PRO_5011715467" description="C1q domain-containing protein" evidence="1">
    <location>
        <begin position="25"/>
        <end position="240"/>
    </location>
</feature>
<gene>
    <name evidence="2" type="ORF">SAMN05421841_0599</name>
</gene>
<feature type="signal peptide" evidence="1">
    <location>
        <begin position="1"/>
        <end position="24"/>
    </location>
</feature>
<accession>A0A1I0NHP5</accession>
<dbReference type="EMBL" id="FOIU01000001">
    <property type="protein sequence ID" value="SEW00904.1"/>
    <property type="molecule type" value="Genomic_DNA"/>
</dbReference>
<dbReference type="STRING" id="356305.SAMN05421841_0599"/>
<evidence type="ECO:0000256" key="1">
    <source>
        <dbReference type="SAM" id="SignalP"/>
    </source>
</evidence>
<organism evidence="2 3">
    <name type="scientific">Chryseobacterium wanjuense</name>
    <dbReference type="NCBI Taxonomy" id="356305"/>
    <lineage>
        <taxon>Bacteria</taxon>
        <taxon>Pseudomonadati</taxon>
        <taxon>Bacteroidota</taxon>
        <taxon>Flavobacteriia</taxon>
        <taxon>Flavobacteriales</taxon>
        <taxon>Weeksellaceae</taxon>
        <taxon>Chryseobacterium group</taxon>
        <taxon>Chryseobacterium</taxon>
    </lineage>
</organism>
<sequence>MHNNRETMKKNFLMLFLLAFGAFSAQVGVGNNNPTVNLDARATTGNSAIAFGNTNQTAPVAGGGAMKYDTGQLYYSNGTTWIPILEKQAGVFIPRVVASRKKDDTQIMGPTNTNESYVWTFHETVIDDGNWNDTTSGYVVPTSGFYQVSLFGRIYANATNNSANWTIYVFNGATETRYIVATQSILTAGGYTATGGTLALYLTAGQVVKLGSSYCNGCSTPKTYTVTPDAGFTITQLSNS</sequence>
<proteinExistence type="predicted"/>
<dbReference type="Gene3D" id="2.60.120.40">
    <property type="match status" value="1"/>
</dbReference>